<evidence type="ECO:0000313" key="4">
    <source>
        <dbReference type="Proteomes" id="UP000654075"/>
    </source>
</evidence>
<evidence type="ECO:0000256" key="1">
    <source>
        <dbReference type="SAM" id="MobiDB-lite"/>
    </source>
</evidence>
<feature type="non-terminal residue" evidence="3">
    <location>
        <position position="1"/>
    </location>
</feature>
<dbReference type="Proteomes" id="UP000654075">
    <property type="component" value="Unassembled WGS sequence"/>
</dbReference>
<evidence type="ECO:0000259" key="2">
    <source>
        <dbReference type="Pfam" id="PF16501"/>
    </source>
</evidence>
<dbReference type="Pfam" id="PF16501">
    <property type="entry name" value="SCAPER_N"/>
    <property type="match status" value="1"/>
</dbReference>
<dbReference type="OrthoDB" id="449562at2759"/>
<feature type="compositionally biased region" description="Pro residues" evidence="1">
    <location>
        <begin position="1"/>
        <end position="19"/>
    </location>
</feature>
<feature type="compositionally biased region" description="Polar residues" evidence="1">
    <location>
        <begin position="317"/>
        <end position="335"/>
    </location>
</feature>
<feature type="region of interest" description="Disordered" evidence="1">
    <location>
        <begin position="313"/>
        <end position="399"/>
    </location>
</feature>
<sequence>AATTAPPPLQPQSPQPPCSPQRRKAQEERLSASTRDASQELSGPGPPPGLEPPRLVSFWAANESLTSADSEMRAGFKVPERLIVAEAAPSPPPGLGSPDLARTYQRRELLKASPQYGAETDSYDEEVELLRCEADLVAAAADLGTTTSADDDDFLTTDADLDDGEDSLMNFLALPLSRTSEPRRWHRSSVSSVVIEEDEEDMSSGNDGGGCGFEADSASEIRSRLWAQSLLRMRRSIDEIYMLCEFESDECLCEQVSSILETASKDFNSLLHQLESQQEYALLGAQYPFKTAVAWTTRTPSTAGGTESLREQLEKVQLNSPSSHSTSGRTGISKEQLQRPSGGQRRRPSSTEPRSRAAGTEDAQQAEEPPADASGGGGTGEAMASTMGSAAASSLDSED</sequence>
<feature type="compositionally biased region" description="Low complexity" evidence="1">
    <location>
        <begin position="382"/>
        <end position="399"/>
    </location>
</feature>
<proteinExistence type="predicted"/>
<reference evidence="3" key="1">
    <citation type="submission" date="2021-02" db="EMBL/GenBank/DDBJ databases">
        <authorList>
            <person name="Dougan E. K."/>
            <person name="Rhodes N."/>
            <person name="Thang M."/>
            <person name="Chan C."/>
        </authorList>
    </citation>
    <scope>NUCLEOTIDE SEQUENCE</scope>
</reference>
<dbReference type="EMBL" id="CAJNNV010011442">
    <property type="protein sequence ID" value="CAE8599747.1"/>
    <property type="molecule type" value="Genomic_DNA"/>
</dbReference>
<evidence type="ECO:0000313" key="3">
    <source>
        <dbReference type="EMBL" id="CAE8599747.1"/>
    </source>
</evidence>
<feature type="compositionally biased region" description="Polar residues" evidence="1">
    <location>
        <begin position="31"/>
        <end position="41"/>
    </location>
</feature>
<keyword evidence="4" id="KW-1185">Reference proteome</keyword>
<organism evidence="3 4">
    <name type="scientific">Polarella glacialis</name>
    <name type="common">Dinoflagellate</name>
    <dbReference type="NCBI Taxonomy" id="89957"/>
    <lineage>
        <taxon>Eukaryota</taxon>
        <taxon>Sar</taxon>
        <taxon>Alveolata</taxon>
        <taxon>Dinophyceae</taxon>
        <taxon>Suessiales</taxon>
        <taxon>Suessiaceae</taxon>
        <taxon>Polarella</taxon>
    </lineage>
</organism>
<gene>
    <name evidence="3" type="ORF">PGLA1383_LOCUS18092</name>
</gene>
<accession>A0A813EF36</accession>
<protein>
    <recommendedName>
        <fullName evidence="2">S phase cyclin A-associated protein in the endoplasmic reticulum N-terminal domain-containing protein</fullName>
    </recommendedName>
</protein>
<dbReference type="AlphaFoldDB" id="A0A813EF36"/>
<feature type="region of interest" description="Disordered" evidence="1">
    <location>
        <begin position="1"/>
        <end position="54"/>
    </location>
</feature>
<feature type="domain" description="S phase cyclin A-associated protein in the endoplasmic reticulum N-terminal" evidence="2">
    <location>
        <begin position="216"/>
        <end position="301"/>
    </location>
</feature>
<dbReference type="InterPro" id="IPR032446">
    <property type="entry name" value="SCAPER_N"/>
</dbReference>
<dbReference type="PANTHER" id="PTHR31434">
    <property type="entry name" value="S PHASE CYCLIN A-ASSOCIATED PROTEIN IN THE ENDOPLASMIC RETICULUM"/>
    <property type="match status" value="1"/>
</dbReference>
<dbReference type="PANTHER" id="PTHR31434:SF2">
    <property type="entry name" value="S PHASE CYCLIN A-ASSOCIATED PROTEIN IN THE ENDOPLASMIC RETICULUM"/>
    <property type="match status" value="1"/>
</dbReference>
<comment type="caution">
    <text evidence="3">The sequence shown here is derived from an EMBL/GenBank/DDBJ whole genome shotgun (WGS) entry which is preliminary data.</text>
</comment>
<name>A0A813EF36_POLGL</name>
<feature type="non-terminal residue" evidence="3">
    <location>
        <position position="399"/>
    </location>
</feature>